<evidence type="ECO:0000313" key="4">
    <source>
        <dbReference type="EMBL" id="GCE31700.1"/>
    </source>
</evidence>
<dbReference type="InterPro" id="IPR050097">
    <property type="entry name" value="Ferredoxin-NADP_redctase_2"/>
</dbReference>
<dbReference type="InterPro" id="IPR036188">
    <property type="entry name" value="FAD/NAD-bd_sf"/>
</dbReference>
<sequence length="560" mass="60692">MITEDLLLQIPLFSQLSPQQLTQIAARAADVQLQAGEWLIQEGEVPSFFVLLAGSFDVIKQYGDVDHIIDKYATVGEYFGELPLLIGSTAIASLRATEPSRILRLDPIDFHTFIVETPALSSQLLKTMARRVGNLQRLTIENNAAAIRVIGYRWDPQCHELRDFLARNRVPFEWLTPTESAAQVYLQKAEVNNTCPLVVLQDGSILVTPALREVAERIGLQTMPSVDTYDLAIIGAGPAGLAAAVYGASEGLKTLLIDREAPGGQAGTSSRIENYLGFPAGLSGEELSRRAWQQARRFGAEILVARKVESINLDEAQRGIVLDGGECINAKAIVIATGVNWRLLALPNLDQFVGRGIYYGAARTEALGTNGKDVYLVGGGNSAGQAAIFFANYARSVTILIRGASLSKTMSQYLIDQLATKANITVQAHSEIVAGQGKEHLEAIVVRNNQTQTEQVHQTSTVFVFIGADAQTEWLPEIISRDDDGYILTGQDVLANQTAATHWPLTRDPFLLETSVPGIFAAGDVRHGSVKRVASGVGEGSISISFIHQYLADLTDDPTI</sequence>
<dbReference type="CDD" id="cd00038">
    <property type="entry name" value="CAP_ED"/>
    <property type="match status" value="1"/>
</dbReference>
<dbReference type="SUPFAM" id="SSF51905">
    <property type="entry name" value="FAD/NAD(P)-binding domain"/>
    <property type="match status" value="1"/>
</dbReference>
<keyword evidence="1" id="KW-0285">Flavoprotein</keyword>
<dbReference type="Proteomes" id="UP000287171">
    <property type="component" value="Unassembled WGS sequence"/>
</dbReference>
<dbReference type="Gene3D" id="3.40.30.10">
    <property type="entry name" value="Glutaredoxin"/>
    <property type="match status" value="1"/>
</dbReference>
<dbReference type="PROSITE" id="PS50042">
    <property type="entry name" value="CNMP_BINDING_3"/>
    <property type="match status" value="1"/>
</dbReference>
<dbReference type="PRINTS" id="PR00368">
    <property type="entry name" value="FADPNR"/>
</dbReference>
<protein>
    <recommendedName>
        <fullName evidence="3">Cyclic nucleotide-binding domain-containing protein</fullName>
    </recommendedName>
</protein>
<keyword evidence="5" id="KW-1185">Reference proteome</keyword>
<dbReference type="PANTHER" id="PTHR48105">
    <property type="entry name" value="THIOREDOXIN REDUCTASE 1-RELATED-RELATED"/>
    <property type="match status" value="1"/>
</dbReference>
<proteinExistence type="predicted"/>
<dbReference type="Gene3D" id="2.60.120.10">
    <property type="entry name" value="Jelly Rolls"/>
    <property type="match status" value="1"/>
</dbReference>
<keyword evidence="2" id="KW-0560">Oxidoreductase</keyword>
<comment type="caution">
    <text evidence="4">The sequence shown here is derived from an EMBL/GenBank/DDBJ whole genome shotgun (WGS) entry which is preliminary data.</text>
</comment>
<dbReference type="InterPro" id="IPR018490">
    <property type="entry name" value="cNMP-bd_dom_sf"/>
</dbReference>
<evidence type="ECO:0000313" key="5">
    <source>
        <dbReference type="Proteomes" id="UP000287171"/>
    </source>
</evidence>
<reference evidence="5" key="1">
    <citation type="submission" date="2018-12" db="EMBL/GenBank/DDBJ databases">
        <title>Tengunoibacter tsumagoiensis gen. nov., sp. nov., Dictyobacter kobayashii sp. nov., D. alpinus sp. nov., and D. joshuensis sp. nov. and description of Dictyobacteraceae fam. nov. within the order Ktedonobacterales isolated from Tengu-no-mugimeshi.</title>
        <authorList>
            <person name="Wang C.M."/>
            <person name="Zheng Y."/>
            <person name="Sakai Y."/>
            <person name="Toyoda A."/>
            <person name="Minakuchi Y."/>
            <person name="Abe K."/>
            <person name="Yokota A."/>
            <person name="Yabe S."/>
        </authorList>
    </citation>
    <scope>NUCLEOTIDE SEQUENCE [LARGE SCALE GENOMIC DNA]</scope>
    <source>
        <strain evidence="5">Uno16</strain>
    </source>
</reference>
<dbReference type="PRINTS" id="PR00469">
    <property type="entry name" value="PNDRDTASEII"/>
</dbReference>
<name>A0A402BK45_9CHLR</name>
<evidence type="ECO:0000256" key="2">
    <source>
        <dbReference type="ARBA" id="ARBA00023002"/>
    </source>
</evidence>
<dbReference type="RefSeq" id="WP_126631638.1">
    <property type="nucleotide sequence ID" value="NZ_BIFT01000002.1"/>
</dbReference>
<dbReference type="Gene3D" id="3.50.50.60">
    <property type="entry name" value="FAD/NAD(P)-binding domain"/>
    <property type="match status" value="2"/>
</dbReference>
<accession>A0A402BK45</accession>
<dbReference type="OrthoDB" id="109585at2"/>
<dbReference type="SMART" id="SM00100">
    <property type="entry name" value="cNMP"/>
    <property type="match status" value="1"/>
</dbReference>
<evidence type="ECO:0000259" key="3">
    <source>
        <dbReference type="PROSITE" id="PS50042"/>
    </source>
</evidence>
<evidence type="ECO:0000256" key="1">
    <source>
        <dbReference type="ARBA" id="ARBA00022630"/>
    </source>
</evidence>
<feature type="domain" description="Cyclic nucleotide-binding" evidence="3">
    <location>
        <begin position="12"/>
        <end position="131"/>
    </location>
</feature>
<organism evidence="4 5">
    <name type="scientific">Dictyobacter alpinus</name>
    <dbReference type="NCBI Taxonomy" id="2014873"/>
    <lineage>
        <taxon>Bacteria</taxon>
        <taxon>Bacillati</taxon>
        <taxon>Chloroflexota</taxon>
        <taxon>Ktedonobacteria</taxon>
        <taxon>Ktedonobacterales</taxon>
        <taxon>Dictyobacteraceae</taxon>
        <taxon>Dictyobacter</taxon>
    </lineage>
</organism>
<dbReference type="Pfam" id="PF07992">
    <property type="entry name" value="Pyr_redox_2"/>
    <property type="match status" value="1"/>
</dbReference>
<dbReference type="InterPro" id="IPR000595">
    <property type="entry name" value="cNMP-bd_dom"/>
</dbReference>
<dbReference type="GO" id="GO:0016491">
    <property type="term" value="F:oxidoreductase activity"/>
    <property type="evidence" value="ECO:0007669"/>
    <property type="project" value="UniProtKB-KW"/>
</dbReference>
<dbReference type="Pfam" id="PF00027">
    <property type="entry name" value="cNMP_binding"/>
    <property type="match status" value="1"/>
</dbReference>
<dbReference type="AlphaFoldDB" id="A0A402BK45"/>
<dbReference type="SUPFAM" id="SSF51206">
    <property type="entry name" value="cAMP-binding domain-like"/>
    <property type="match status" value="1"/>
</dbReference>
<dbReference type="InterPro" id="IPR014710">
    <property type="entry name" value="RmlC-like_jellyroll"/>
</dbReference>
<gene>
    <name evidence="4" type="ORF">KDA_71840</name>
</gene>
<dbReference type="EMBL" id="BIFT01000002">
    <property type="protein sequence ID" value="GCE31700.1"/>
    <property type="molecule type" value="Genomic_DNA"/>
</dbReference>
<dbReference type="InterPro" id="IPR023753">
    <property type="entry name" value="FAD/NAD-binding_dom"/>
</dbReference>